<dbReference type="InterPro" id="IPR018062">
    <property type="entry name" value="HTH_AraC-typ_CS"/>
</dbReference>
<dbReference type="OrthoDB" id="792101at2"/>
<dbReference type="RefSeq" id="WP_009183269.1">
    <property type="nucleotide sequence ID" value="NZ_AMGM01000002.1"/>
</dbReference>
<keyword evidence="6" id="KW-1185">Reference proteome</keyword>
<keyword evidence="2" id="KW-0238">DNA-binding</keyword>
<keyword evidence="3" id="KW-0804">Transcription</keyword>
<dbReference type="Proteomes" id="UP000004478">
    <property type="component" value="Unassembled WGS sequence"/>
</dbReference>
<dbReference type="PANTHER" id="PTHR43280">
    <property type="entry name" value="ARAC-FAMILY TRANSCRIPTIONAL REGULATOR"/>
    <property type="match status" value="1"/>
</dbReference>
<dbReference type="PROSITE" id="PS01124">
    <property type="entry name" value="HTH_ARAC_FAMILY_2"/>
    <property type="match status" value="1"/>
</dbReference>
<dbReference type="InterPro" id="IPR009057">
    <property type="entry name" value="Homeodomain-like_sf"/>
</dbReference>
<dbReference type="Gene3D" id="2.60.120.10">
    <property type="entry name" value="Jelly Rolls"/>
    <property type="match status" value="1"/>
</dbReference>
<dbReference type="GO" id="GO:0043565">
    <property type="term" value="F:sequence-specific DNA binding"/>
    <property type="evidence" value="ECO:0007669"/>
    <property type="project" value="InterPro"/>
</dbReference>
<comment type="caution">
    <text evidence="5">The sequence shown here is derived from an EMBL/GenBank/DDBJ whole genome shotgun (WGS) entry which is preliminary data.</text>
</comment>
<dbReference type="InterPro" id="IPR013096">
    <property type="entry name" value="Cupin_2"/>
</dbReference>
<dbReference type="AlphaFoldDB" id="K1M4K2"/>
<organism evidence="5 6">
    <name type="scientific">Cecembia lonarensis (strain CCUG 58316 / KCTC 22772 / LW9)</name>
    <dbReference type="NCBI Taxonomy" id="1225176"/>
    <lineage>
        <taxon>Bacteria</taxon>
        <taxon>Pseudomonadati</taxon>
        <taxon>Bacteroidota</taxon>
        <taxon>Cytophagia</taxon>
        <taxon>Cytophagales</taxon>
        <taxon>Cyclobacteriaceae</taxon>
        <taxon>Cecembia</taxon>
    </lineage>
</organism>
<dbReference type="CDD" id="cd06976">
    <property type="entry name" value="cupin_MtlR-like_N"/>
    <property type="match status" value="1"/>
</dbReference>
<evidence type="ECO:0000313" key="6">
    <source>
        <dbReference type="Proteomes" id="UP000004478"/>
    </source>
</evidence>
<evidence type="ECO:0000313" key="5">
    <source>
        <dbReference type="EMBL" id="EKB51164.1"/>
    </source>
</evidence>
<feature type="domain" description="HTH araC/xylS-type" evidence="4">
    <location>
        <begin position="179"/>
        <end position="277"/>
    </location>
</feature>
<dbReference type="Pfam" id="PF07883">
    <property type="entry name" value="Cupin_2"/>
    <property type="match status" value="1"/>
</dbReference>
<name>K1M4K2_CECL9</name>
<dbReference type="GO" id="GO:0003700">
    <property type="term" value="F:DNA-binding transcription factor activity"/>
    <property type="evidence" value="ECO:0007669"/>
    <property type="project" value="InterPro"/>
</dbReference>
<keyword evidence="1" id="KW-0805">Transcription regulation</keyword>
<proteinExistence type="predicted"/>
<evidence type="ECO:0000256" key="3">
    <source>
        <dbReference type="ARBA" id="ARBA00023163"/>
    </source>
</evidence>
<dbReference type="SMART" id="SM00342">
    <property type="entry name" value="HTH_ARAC"/>
    <property type="match status" value="1"/>
</dbReference>
<dbReference type="Pfam" id="PF12833">
    <property type="entry name" value="HTH_18"/>
    <property type="match status" value="1"/>
</dbReference>
<accession>K1M4K2</accession>
<gene>
    <name evidence="5" type="primary">btr_1</name>
    <name evidence="5" type="ORF">B879_00215</name>
</gene>
<reference evidence="5 6" key="1">
    <citation type="journal article" date="2012" name="J. Bacteriol.">
        <title>Draft Genome Sequence of Cecembia lonarensis Strain LW9T, Isolated from Lonar Lake, a Haloalkaline Lake in India.</title>
        <authorList>
            <person name="Shivaji S."/>
            <person name="Ara S."/>
            <person name="Singh A."/>
            <person name="Pinnaka A.K."/>
        </authorList>
    </citation>
    <scope>NUCLEOTIDE SEQUENCE [LARGE SCALE GENOMIC DNA]</scope>
    <source>
        <strain evidence="5 6">LW9</strain>
    </source>
</reference>
<evidence type="ECO:0000256" key="1">
    <source>
        <dbReference type="ARBA" id="ARBA00023015"/>
    </source>
</evidence>
<dbReference type="EMBL" id="AMGM01000002">
    <property type="protein sequence ID" value="EKB51164.1"/>
    <property type="molecule type" value="Genomic_DNA"/>
</dbReference>
<sequence>MKPSLEQISKVYEFKSFHFLKLEIEAFPHLWHYHPEIELTYIKKGRGIRYIGDQIESFEEGDLVLLGENLPHTWATQGEQDTDLQCGLVFQFPLNLFHYFPELSYLANFLKEAEKGFHFPNPSQAILQLIEGFELLNPTQQLITLIELIDKLSKEEKTVISTSLVHDYNQIHRETSRINRIKGYLHENFHQKVELEQIAQMVPMSPTYFSAWFKKSVGHPLITYVNKLRIEQASRWLLTTDWDIAEIAYKSGFQHVTHFNRVFKQEKNMPPSTFRVNHPKKP</sequence>
<dbReference type="InterPro" id="IPR014710">
    <property type="entry name" value="RmlC-like_jellyroll"/>
</dbReference>
<protein>
    <submittedName>
        <fullName evidence="5">Bacillibactin transport regulator</fullName>
    </submittedName>
</protein>
<dbReference type="PROSITE" id="PS00041">
    <property type="entry name" value="HTH_ARAC_FAMILY_1"/>
    <property type="match status" value="1"/>
</dbReference>
<dbReference type="SUPFAM" id="SSF51182">
    <property type="entry name" value="RmlC-like cupins"/>
    <property type="match status" value="1"/>
</dbReference>
<dbReference type="InterPro" id="IPR018060">
    <property type="entry name" value="HTH_AraC"/>
</dbReference>
<evidence type="ECO:0000256" key="2">
    <source>
        <dbReference type="ARBA" id="ARBA00023125"/>
    </source>
</evidence>
<evidence type="ECO:0000259" key="4">
    <source>
        <dbReference type="PROSITE" id="PS01124"/>
    </source>
</evidence>
<dbReference type="PANTHER" id="PTHR43280:SF27">
    <property type="entry name" value="TRANSCRIPTIONAL REGULATOR MTLR"/>
    <property type="match status" value="1"/>
</dbReference>
<dbReference type="SUPFAM" id="SSF46689">
    <property type="entry name" value="Homeodomain-like"/>
    <property type="match status" value="2"/>
</dbReference>
<dbReference type="InterPro" id="IPR011051">
    <property type="entry name" value="RmlC_Cupin_sf"/>
</dbReference>
<dbReference type="Gene3D" id="1.10.10.60">
    <property type="entry name" value="Homeodomain-like"/>
    <property type="match status" value="2"/>
</dbReference>